<dbReference type="PANTHER" id="PTHR35004">
    <property type="entry name" value="TRANSPOSASE RV3428C-RELATED"/>
    <property type="match status" value="1"/>
</dbReference>
<evidence type="ECO:0000256" key="2">
    <source>
        <dbReference type="SAM" id="MobiDB-lite"/>
    </source>
</evidence>
<organism evidence="4 5">
    <name type="scientific">Vibrio qingdaonensis</name>
    <dbReference type="NCBI Taxonomy" id="2829491"/>
    <lineage>
        <taxon>Bacteria</taxon>
        <taxon>Pseudomonadati</taxon>
        <taxon>Pseudomonadota</taxon>
        <taxon>Gammaproteobacteria</taxon>
        <taxon>Vibrionales</taxon>
        <taxon>Vibrionaceae</taxon>
        <taxon>Vibrio</taxon>
    </lineage>
</organism>
<dbReference type="PANTHER" id="PTHR35004:SF7">
    <property type="entry name" value="INTEGRASE PROTEIN"/>
    <property type="match status" value="1"/>
</dbReference>
<dbReference type="RefSeq" id="WP_265678060.1">
    <property type="nucleotide sequence ID" value="NZ_JAKRRY010000097.1"/>
</dbReference>
<evidence type="ECO:0000313" key="5">
    <source>
        <dbReference type="Proteomes" id="UP001155587"/>
    </source>
</evidence>
<sequence length="496" mass="57197">MPGKRITDQQIRLYMANRKDKTQTTSAAKAGFSERSARRIESGQRQLGPAKPRSYRTREDPLEPIWDSVVVPLLEQSPTITPVGIFDHLCEEHAEDFLPNYRRTLERRIRQWRFLYGEDQDVIFRQQKEFGRQGIMDFTWADFTVTIQGETLEHRLFNYRLPASGWGHAEVVYGGESFTAVATGLQGAFEQSGGVPTELRTDSLSAAYKNNTSEREFTESFQQLATHYGFQPTRNNTGIAHENGAIESSNNHLKNQIRQALAIRGSHDFETKEEYEHFVAKLVERRNCRIKPLLIDEQRQLQPLPAFDSVNYSVHLLKVSTTSTIQLKRVTYSVPSRLIGSTVRVHLYDKTLEVYCHGEHTLTLERVYAASNRRGHQIDYKHVISSLMKKPRAFRGCQWREQLLPSDDYQAIWKYVDANLTMDEASFYMVRLLNVACKSEREDAVGRFVLDGIRVGRLPTLFDCEDRFLKDEGWMNNPKVEQHPLASYQQILEGAK</sequence>
<reference evidence="4" key="1">
    <citation type="submission" date="2022-02" db="EMBL/GenBank/DDBJ databases">
        <title>Vibrio sp. nov, a new bacterium isolated from seawater.</title>
        <authorList>
            <person name="Yuan Y."/>
        </authorList>
    </citation>
    <scope>NUCLEOTIDE SEQUENCE</scope>
    <source>
        <strain evidence="4">ZSDZ65</strain>
    </source>
</reference>
<evidence type="ECO:0000256" key="1">
    <source>
        <dbReference type="ARBA" id="ARBA00009277"/>
    </source>
</evidence>
<dbReference type="InterPro" id="IPR012337">
    <property type="entry name" value="RNaseH-like_sf"/>
</dbReference>
<keyword evidence="5" id="KW-1185">Reference proteome</keyword>
<dbReference type="Pfam" id="PF22483">
    <property type="entry name" value="Mu-transpos_C_2"/>
    <property type="match status" value="1"/>
</dbReference>
<comment type="caution">
    <text evidence="4">The sequence shown here is derived from an EMBL/GenBank/DDBJ whole genome shotgun (WGS) entry which is preliminary data.</text>
</comment>
<protein>
    <submittedName>
        <fullName evidence="4">IS21 family transposase</fullName>
    </submittedName>
</protein>
<dbReference type="AlphaFoldDB" id="A0A9X3CTL2"/>
<dbReference type="InterPro" id="IPR054353">
    <property type="entry name" value="IstA-like_C"/>
</dbReference>
<accession>A0A9X3CTL2</accession>
<dbReference type="InterPro" id="IPR036397">
    <property type="entry name" value="RNaseH_sf"/>
</dbReference>
<dbReference type="EMBL" id="JAKRRY010000097">
    <property type="protein sequence ID" value="MCW8349306.1"/>
    <property type="molecule type" value="Genomic_DNA"/>
</dbReference>
<evidence type="ECO:0000259" key="3">
    <source>
        <dbReference type="PROSITE" id="PS50994"/>
    </source>
</evidence>
<dbReference type="SUPFAM" id="SSF53098">
    <property type="entry name" value="Ribonuclease H-like"/>
    <property type="match status" value="1"/>
</dbReference>
<dbReference type="GO" id="GO:0003676">
    <property type="term" value="F:nucleic acid binding"/>
    <property type="evidence" value="ECO:0007669"/>
    <property type="project" value="InterPro"/>
</dbReference>
<dbReference type="PROSITE" id="PS50994">
    <property type="entry name" value="INTEGRASE"/>
    <property type="match status" value="1"/>
</dbReference>
<dbReference type="Gene3D" id="3.30.420.10">
    <property type="entry name" value="Ribonuclease H-like superfamily/Ribonuclease H"/>
    <property type="match status" value="1"/>
</dbReference>
<dbReference type="NCBIfam" id="NF033546">
    <property type="entry name" value="transpos_IS21"/>
    <property type="match status" value="1"/>
</dbReference>
<name>A0A9X3CTL2_9VIBR</name>
<dbReference type="GO" id="GO:0015074">
    <property type="term" value="P:DNA integration"/>
    <property type="evidence" value="ECO:0007669"/>
    <property type="project" value="InterPro"/>
</dbReference>
<dbReference type="Proteomes" id="UP001155587">
    <property type="component" value="Unassembled WGS sequence"/>
</dbReference>
<dbReference type="InterPro" id="IPR001584">
    <property type="entry name" value="Integrase_cat-core"/>
</dbReference>
<comment type="similarity">
    <text evidence="1">Belongs to the transposase IS21/IS408/IS1162 family.</text>
</comment>
<feature type="region of interest" description="Disordered" evidence="2">
    <location>
        <begin position="15"/>
        <end position="58"/>
    </location>
</feature>
<evidence type="ECO:0000313" key="4">
    <source>
        <dbReference type="EMBL" id="MCW8349306.1"/>
    </source>
</evidence>
<gene>
    <name evidence="4" type="primary">istA</name>
    <name evidence="4" type="ORF">MD535_25340</name>
</gene>
<proteinExistence type="inferred from homology"/>
<feature type="domain" description="Integrase catalytic" evidence="3">
    <location>
        <begin position="125"/>
        <end position="311"/>
    </location>
</feature>